<keyword evidence="7" id="KW-1185">Reference proteome</keyword>
<evidence type="ECO:0000256" key="3">
    <source>
        <dbReference type="ARBA" id="ARBA00023163"/>
    </source>
</evidence>
<reference evidence="7" key="1">
    <citation type="submission" date="2015-08" db="EMBL/GenBank/DDBJ databases">
        <title>Fjat-10028 dsm 16317.</title>
        <authorList>
            <person name="Liu B."/>
            <person name="Wang J."/>
            <person name="Zhu Y."/>
            <person name="Liu G."/>
            <person name="Chen Q."/>
            <person name="Chen Z."/>
            <person name="Lan J."/>
            <person name="Che J."/>
            <person name="Ge C."/>
            <person name="Shi H."/>
            <person name="Pan Z."/>
            <person name="Liu X."/>
        </authorList>
    </citation>
    <scope>NUCLEOTIDE SEQUENCE [LARGE SCALE GENOMIC DNA]</scope>
    <source>
        <strain evidence="7">DSM 16317</strain>
    </source>
</reference>
<dbReference type="PATRIC" id="fig|263475.3.peg.456"/>
<dbReference type="RefSeq" id="WP_053415192.1">
    <property type="nucleotide sequence ID" value="NZ_LILB01000001.1"/>
</dbReference>
<dbReference type="EMBL" id="LILB01000001">
    <property type="protein sequence ID" value="KOO51073.1"/>
    <property type="molecule type" value="Genomic_DNA"/>
</dbReference>
<dbReference type="SUPFAM" id="SSF46689">
    <property type="entry name" value="Homeodomain-like"/>
    <property type="match status" value="1"/>
</dbReference>
<dbReference type="PANTHER" id="PTHR47506">
    <property type="entry name" value="TRANSCRIPTIONAL REGULATORY PROTEIN"/>
    <property type="match status" value="1"/>
</dbReference>
<organism evidence="6 7">
    <name type="scientific">Viridibacillus arvi</name>
    <dbReference type="NCBI Taxonomy" id="263475"/>
    <lineage>
        <taxon>Bacteria</taxon>
        <taxon>Bacillati</taxon>
        <taxon>Bacillota</taxon>
        <taxon>Bacilli</taxon>
        <taxon>Bacillales</taxon>
        <taxon>Caryophanaceae</taxon>
        <taxon>Viridibacillus</taxon>
    </lineage>
</organism>
<keyword evidence="1" id="KW-0805">Transcription regulation</keyword>
<evidence type="ECO:0000256" key="1">
    <source>
        <dbReference type="ARBA" id="ARBA00023015"/>
    </source>
</evidence>
<dbReference type="OrthoDB" id="9810023at2"/>
<dbReference type="InterPro" id="IPR036271">
    <property type="entry name" value="Tet_transcr_reg_TetR-rel_C_sf"/>
</dbReference>
<sequence>MTNKNQSRERILKAATRLFHLNGYHATGLNQIIKESGAPKGSLYHHFPNGKEQLAIEAIQISASRIAAEIKDHLNTIEDPLEAFQHHIDVIAKRFDNIEDEDSLTIVPFGLIASETALVNENMRMVCEDTFLYWENLYKEKLLANGYSDEQATNISTTLNALIEGGVTLSLTQKYSGPLNRVGQMLPLLLKK</sequence>
<evidence type="ECO:0000256" key="4">
    <source>
        <dbReference type="PROSITE-ProRule" id="PRU00335"/>
    </source>
</evidence>
<gene>
    <name evidence="6" type="ORF">AMD00_00745</name>
</gene>
<evidence type="ECO:0000313" key="6">
    <source>
        <dbReference type="EMBL" id="KOO51073.1"/>
    </source>
</evidence>
<accession>A0A0M0LK44</accession>
<evidence type="ECO:0000259" key="5">
    <source>
        <dbReference type="PROSITE" id="PS50977"/>
    </source>
</evidence>
<dbReference type="SUPFAM" id="SSF48498">
    <property type="entry name" value="Tetracyclin repressor-like, C-terminal domain"/>
    <property type="match status" value="1"/>
</dbReference>
<protein>
    <recommendedName>
        <fullName evidence="5">HTH tetR-type domain-containing protein</fullName>
    </recommendedName>
</protein>
<dbReference type="GeneID" id="301134650"/>
<name>A0A0M0LK44_9BACL</name>
<evidence type="ECO:0000313" key="7">
    <source>
        <dbReference type="Proteomes" id="UP000036867"/>
    </source>
</evidence>
<dbReference type="Gene3D" id="1.10.357.10">
    <property type="entry name" value="Tetracycline Repressor, domain 2"/>
    <property type="match status" value="1"/>
</dbReference>
<dbReference type="PROSITE" id="PS50977">
    <property type="entry name" value="HTH_TETR_2"/>
    <property type="match status" value="1"/>
</dbReference>
<keyword evidence="3" id="KW-0804">Transcription</keyword>
<dbReference type="GO" id="GO:0003677">
    <property type="term" value="F:DNA binding"/>
    <property type="evidence" value="ECO:0007669"/>
    <property type="project" value="UniProtKB-UniRule"/>
</dbReference>
<keyword evidence="2 4" id="KW-0238">DNA-binding</keyword>
<dbReference type="Proteomes" id="UP000036867">
    <property type="component" value="Unassembled WGS sequence"/>
</dbReference>
<dbReference type="STRING" id="263475.AMD00_00745"/>
<dbReference type="Pfam" id="PF21993">
    <property type="entry name" value="TetR_C_13_2"/>
    <property type="match status" value="1"/>
</dbReference>
<dbReference type="InterPro" id="IPR001647">
    <property type="entry name" value="HTH_TetR"/>
</dbReference>
<dbReference type="Pfam" id="PF00440">
    <property type="entry name" value="TetR_N"/>
    <property type="match status" value="1"/>
</dbReference>
<dbReference type="PRINTS" id="PR00455">
    <property type="entry name" value="HTHTETR"/>
</dbReference>
<dbReference type="InterPro" id="IPR009057">
    <property type="entry name" value="Homeodomain-like_sf"/>
</dbReference>
<dbReference type="InterPro" id="IPR054156">
    <property type="entry name" value="YxaF_TetR_C"/>
</dbReference>
<evidence type="ECO:0000256" key="2">
    <source>
        <dbReference type="ARBA" id="ARBA00023125"/>
    </source>
</evidence>
<proteinExistence type="predicted"/>
<dbReference type="AlphaFoldDB" id="A0A0M0LK44"/>
<feature type="domain" description="HTH tetR-type" evidence="5">
    <location>
        <begin position="5"/>
        <end position="65"/>
    </location>
</feature>
<comment type="caution">
    <text evidence="6">The sequence shown here is derived from an EMBL/GenBank/DDBJ whole genome shotgun (WGS) entry which is preliminary data.</text>
</comment>
<dbReference type="PANTHER" id="PTHR47506:SF3">
    <property type="entry name" value="HTH-TYPE TRANSCRIPTIONAL REGULATOR LMRA"/>
    <property type="match status" value="1"/>
</dbReference>
<feature type="DNA-binding region" description="H-T-H motif" evidence="4">
    <location>
        <begin position="28"/>
        <end position="47"/>
    </location>
</feature>